<name>A0A0E9XQA0_ANGAN</name>
<reference evidence="1" key="1">
    <citation type="submission" date="2014-11" db="EMBL/GenBank/DDBJ databases">
        <authorList>
            <person name="Amaro Gonzalez C."/>
        </authorList>
    </citation>
    <scope>NUCLEOTIDE SEQUENCE</scope>
</reference>
<dbReference type="EMBL" id="GBXM01004716">
    <property type="protein sequence ID" value="JAI03862.1"/>
    <property type="molecule type" value="Transcribed_RNA"/>
</dbReference>
<protein>
    <submittedName>
        <fullName evidence="1">Uncharacterized protein</fullName>
    </submittedName>
</protein>
<sequence>MFTVCLDPQHKYLGFNLSALKATFYQTR</sequence>
<proteinExistence type="predicted"/>
<evidence type="ECO:0000313" key="1">
    <source>
        <dbReference type="EMBL" id="JAI03864.1"/>
    </source>
</evidence>
<dbReference type="AlphaFoldDB" id="A0A0E9XQA0"/>
<dbReference type="EMBL" id="GBXM01004714">
    <property type="protein sequence ID" value="JAI03864.1"/>
    <property type="molecule type" value="Transcribed_RNA"/>
</dbReference>
<accession>A0A0E9XQA0</accession>
<organism evidence="1">
    <name type="scientific">Anguilla anguilla</name>
    <name type="common">European freshwater eel</name>
    <name type="synonym">Muraena anguilla</name>
    <dbReference type="NCBI Taxonomy" id="7936"/>
    <lineage>
        <taxon>Eukaryota</taxon>
        <taxon>Metazoa</taxon>
        <taxon>Chordata</taxon>
        <taxon>Craniata</taxon>
        <taxon>Vertebrata</taxon>
        <taxon>Euteleostomi</taxon>
        <taxon>Actinopterygii</taxon>
        <taxon>Neopterygii</taxon>
        <taxon>Teleostei</taxon>
        <taxon>Anguilliformes</taxon>
        <taxon>Anguillidae</taxon>
        <taxon>Anguilla</taxon>
    </lineage>
</organism>
<reference evidence="1" key="2">
    <citation type="journal article" date="2015" name="Fish Shellfish Immunol.">
        <title>Early steps in the European eel (Anguilla anguilla)-Vibrio vulnificus interaction in the gills: Role of the RtxA13 toxin.</title>
        <authorList>
            <person name="Callol A."/>
            <person name="Pajuelo D."/>
            <person name="Ebbesson L."/>
            <person name="Teles M."/>
            <person name="MacKenzie S."/>
            <person name="Amaro C."/>
        </authorList>
    </citation>
    <scope>NUCLEOTIDE SEQUENCE</scope>
</reference>